<evidence type="ECO:0000313" key="2">
    <source>
        <dbReference type="Proteomes" id="UP000554482"/>
    </source>
</evidence>
<proteinExistence type="predicted"/>
<protein>
    <submittedName>
        <fullName evidence="1">Uncharacterized protein</fullName>
    </submittedName>
</protein>
<organism evidence="1 2">
    <name type="scientific">Thalictrum thalictroides</name>
    <name type="common">Rue-anemone</name>
    <name type="synonym">Anemone thalictroides</name>
    <dbReference type="NCBI Taxonomy" id="46969"/>
    <lineage>
        <taxon>Eukaryota</taxon>
        <taxon>Viridiplantae</taxon>
        <taxon>Streptophyta</taxon>
        <taxon>Embryophyta</taxon>
        <taxon>Tracheophyta</taxon>
        <taxon>Spermatophyta</taxon>
        <taxon>Magnoliopsida</taxon>
        <taxon>Ranunculales</taxon>
        <taxon>Ranunculaceae</taxon>
        <taxon>Thalictroideae</taxon>
        <taxon>Thalictrum</taxon>
    </lineage>
</organism>
<gene>
    <name evidence="1" type="ORF">FRX31_012492</name>
</gene>
<reference evidence="1 2" key="1">
    <citation type="submission" date="2020-06" db="EMBL/GenBank/DDBJ databases">
        <title>Transcriptomic and genomic resources for Thalictrum thalictroides and T. hernandezii: Facilitating candidate gene discovery in an emerging model plant lineage.</title>
        <authorList>
            <person name="Arias T."/>
            <person name="Riano-Pachon D.M."/>
            <person name="Di Stilio V.S."/>
        </authorList>
    </citation>
    <scope>NUCLEOTIDE SEQUENCE [LARGE SCALE GENOMIC DNA]</scope>
    <source>
        <strain evidence="2">cv. WT478/WT964</strain>
        <tissue evidence="1">Leaves</tissue>
    </source>
</reference>
<dbReference type="Proteomes" id="UP000554482">
    <property type="component" value="Unassembled WGS sequence"/>
</dbReference>
<accession>A0A7J6WKK7</accession>
<evidence type="ECO:0000313" key="1">
    <source>
        <dbReference type="EMBL" id="KAF5197921.1"/>
    </source>
</evidence>
<sequence length="90" mass="10165">YEISKINNYLVNCGSSIKSVINNCNFIGDSSKLGSSFFTSATKTSIVSLNEEIPSRNLLPLHHTTRIYNKPLTYVFEIKRKGTHLINESR</sequence>
<dbReference type="EMBL" id="JABWDY010014014">
    <property type="protein sequence ID" value="KAF5197921.1"/>
    <property type="molecule type" value="Genomic_DNA"/>
</dbReference>
<keyword evidence="2" id="KW-1185">Reference proteome</keyword>
<name>A0A7J6WKK7_THATH</name>
<comment type="caution">
    <text evidence="1">The sequence shown here is derived from an EMBL/GenBank/DDBJ whole genome shotgun (WGS) entry which is preliminary data.</text>
</comment>
<feature type="non-terminal residue" evidence="1">
    <location>
        <position position="90"/>
    </location>
</feature>
<dbReference type="AlphaFoldDB" id="A0A7J6WKK7"/>